<comment type="function">
    <text evidence="8">Converts the D-glycero-alpha-D-manno-heptose 1,7-bisphosphate intermediate into D-glycero-alpha-D-manno-heptose 1-phosphate by removing the phosphate group at the C-7 position.</text>
</comment>
<dbReference type="NCBIfam" id="TIGR01662">
    <property type="entry name" value="HAD-SF-IIIA"/>
    <property type="match status" value="1"/>
</dbReference>
<dbReference type="FunFam" id="3.40.50.1000:FF:000037">
    <property type="entry name" value="D,D-heptose 1,7-bisphosphate phosphatase"/>
    <property type="match status" value="1"/>
</dbReference>
<comment type="subcellular location">
    <subcellularLocation>
        <location evidence="1 11">Cytoplasm</location>
    </subcellularLocation>
</comment>
<evidence type="ECO:0000256" key="4">
    <source>
        <dbReference type="ARBA" id="ARBA00022801"/>
    </source>
</evidence>
<organism evidence="15">
    <name type="scientific">Veillonella atypica</name>
    <dbReference type="NCBI Taxonomy" id="39777"/>
    <lineage>
        <taxon>Bacteria</taxon>
        <taxon>Bacillati</taxon>
        <taxon>Bacillota</taxon>
        <taxon>Negativicutes</taxon>
        <taxon>Veillonellales</taxon>
        <taxon>Veillonellaceae</taxon>
        <taxon>Veillonella</taxon>
    </lineage>
</organism>
<proteinExistence type="inferred from homology"/>
<keyword evidence="14" id="KW-0460">Magnesium</keyword>
<name>A0A133S772_9FIRM</name>
<sequence>MRKVLFLDRDGVINKDVSYLYKIADLQWVDGAKEALKLAHDSGYELIVVTNQSGVARGYYKETDVQILHDYMGNELFKAGAPILHFYYCPHHKDGTVERYAVDCNCRKPKPGMILQAIKDFDVDVERSFLIGDSQRDVEAAEAAGVKGYLFTESNLLNFMKKILKH</sequence>
<evidence type="ECO:0000256" key="12">
    <source>
        <dbReference type="PIRSR" id="PIRSR004682-1"/>
    </source>
</evidence>
<dbReference type="EC" id="3.1.3.-" evidence="11"/>
<gene>
    <name evidence="15" type="ORF">HMPREF3233_00135</name>
</gene>
<dbReference type="GO" id="GO:0016791">
    <property type="term" value="F:phosphatase activity"/>
    <property type="evidence" value="ECO:0007669"/>
    <property type="project" value="InterPro"/>
</dbReference>
<dbReference type="NCBIfam" id="TIGR00213">
    <property type="entry name" value="GmhB_yaeD"/>
    <property type="match status" value="1"/>
</dbReference>
<feature type="binding site" evidence="14">
    <location>
        <position position="10"/>
    </location>
    <ligand>
        <name>Mg(2+)</name>
        <dbReference type="ChEBI" id="CHEBI:18420"/>
    </ligand>
</feature>
<feature type="binding site" evidence="14">
    <location>
        <position position="89"/>
    </location>
    <ligand>
        <name>Zn(2+)</name>
        <dbReference type="ChEBI" id="CHEBI:29105"/>
    </ligand>
</feature>
<comment type="cofactor">
    <cofactor evidence="14">
        <name>Mg(2+)</name>
        <dbReference type="ChEBI" id="CHEBI:18420"/>
    </cofactor>
</comment>
<evidence type="ECO:0000256" key="1">
    <source>
        <dbReference type="ARBA" id="ARBA00004496"/>
    </source>
</evidence>
<feature type="binding site" evidence="14">
    <location>
        <position position="104"/>
    </location>
    <ligand>
        <name>Zn(2+)</name>
        <dbReference type="ChEBI" id="CHEBI:29105"/>
    </ligand>
</feature>
<dbReference type="CDD" id="cd07503">
    <property type="entry name" value="HAD_HisB-N"/>
    <property type="match status" value="1"/>
</dbReference>
<protein>
    <recommendedName>
        <fullName evidence="11">D,D-heptose 1,7-bisphosphate phosphatase</fullName>
        <ecNumber evidence="11">3.1.3.-</ecNumber>
    </recommendedName>
</protein>
<comment type="catalytic activity">
    <reaction evidence="7">
        <text>D-glycero-alpha-D-manno-heptose 1,7-bisphosphate + H2O = D-glycero-alpha-D-manno-heptose 1-phosphate + phosphate</text>
        <dbReference type="Rhea" id="RHEA:28522"/>
        <dbReference type="ChEBI" id="CHEBI:15377"/>
        <dbReference type="ChEBI" id="CHEBI:43474"/>
        <dbReference type="ChEBI" id="CHEBI:60207"/>
        <dbReference type="ChEBI" id="CHEBI:61574"/>
        <dbReference type="EC" id="3.1.3.83"/>
    </reaction>
</comment>
<dbReference type="GO" id="GO:0005737">
    <property type="term" value="C:cytoplasm"/>
    <property type="evidence" value="ECO:0007669"/>
    <property type="project" value="UniProtKB-SubCell"/>
</dbReference>
<evidence type="ECO:0000256" key="8">
    <source>
        <dbReference type="ARBA" id="ARBA00058363"/>
    </source>
</evidence>
<dbReference type="PIRSF" id="PIRSF004682">
    <property type="entry name" value="GmhB"/>
    <property type="match status" value="1"/>
</dbReference>
<evidence type="ECO:0000256" key="2">
    <source>
        <dbReference type="ARBA" id="ARBA00022490"/>
    </source>
</evidence>
<evidence type="ECO:0000256" key="14">
    <source>
        <dbReference type="PIRSR" id="PIRSR004682-4"/>
    </source>
</evidence>
<keyword evidence="5 14" id="KW-0862">Zinc</keyword>
<dbReference type="InterPro" id="IPR006543">
    <property type="entry name" value="Histidinol-phos"/>
</dbReference>
<accession>A0A133S772</accession>
<evidence type="ECO:0000256" key="3">
    <source>
        <dbReference type="ARBA" id="ARBA00022723"/>
    </source>
</evidence>
<keyword evidence="6 11" id="KW-0119">Carbohydrate metabolism</keyword>
<evidence type="ECO:0000256" key="6">
    <source>
        <dbReference type="ARBA" id="ARBA00023277"/>
    </source>
</evidence>
<evidence type="ECO:0000256" key="10">
    <source>
        <dbReference type="ARBA" id="ARBA00061616"/>
    </source>
</evidence>
<dbReference type="SUPFAM" id="SSF56784">
    <property type="entry name" value="HAD-like"/>
    <property type="match status" value="1"/>
</dbReference>
<dbReference type="InterPro" id="IPR036412">
    <property type="entry name" value="HAD-like_sf"/>
</dbReference>
<dbReference type="PANTHER" id="PTHR42891">
    <property type="entry name" value="D-GLYCERO-BETA-D-MANNO-HEPTOSE-1,7-BISPHOSPHATE 7-PHOSPHATASE"/>
    <property type="match status" value="1"/>
</dbReference>
<keyword evidence="4 11" id="KW-0378">Hydrolase</keyword>
<evidence type="ECO:0000256" key="11">
    <source>
        <dbReference type="PIRNR" id="PIRNR004682"/>
    </source>
</evidence>
<comment type="pathway">
    <text evidence="9">Nucleotide-sugar biosynthesis; GDP-D-glycero-alpha-D-manno-heptose biosynthesis; GDP-D-glycero-alpha-D-manno-heptose from D-glycero-alpha-D-manno-heptose 7-phosphate: step 2/3.</text>
</comment>
<evidence type="ECO:0000256" key="5">
    <source>
        <dbReference type="ARBA" id="ARBA00022833"/>
    </source>
</evidence>
<dbReference type="PANTHER" id="PTHR42891:SF1">
    <property type="entry name" value="D-GLYCERO-BETA-D-MANNO-HEPTOSE-1,7-BISPHOSPHATE 7-PHOSPHATASE"/>
    <property type="match status" value="1"/>
</dbReference>
<dbReference type="Proteomes" id="UP000070226">
    <property type="component" value="Unassembled WGS sequence"/>
</dbReference>
<dbReference type="InterPro" id="IPR023214">
    <property type="entry name" value="HAD_sf"/>
</dbReference>
<evidence type="ECO:0000313" key="16">
    <source>
        <dbReference type="Proteomes" id="UP000070226"/>
    </source>
</evidence>
<feature type="site" description="Stabilizes the phosphoryl group" evidence="13">
    <location>
        <position position="50"/>
    </location>
</feature>
<feature type="site" description="Stabilizes the phosphoryl group" evidence="13">
    <location>
        <position position="108"/>
    </location>
</feature>
<feature type="active site" description="Nucleophile" evidence="12">
    <location>
        <position position="8"/>
    </location>
</feature>
<evidence type="ECO:0000256" key="9">
    <source>
        <dbReference type="ARBA" id="ARBA00060656"/>
    </source>
</evidence>
<dbReference type="GO" id="GO:0005975">
    <property type="term" value="P:carbohydrate metabolic process"/>
    <property type="evidence" value="ECO:0007669"/>
    <property type="project" value="InterPro"/>
</dbReference>
<dbReference type="RefSeq" id="WP_060807073.1">
    <property type="nucleotide sequence ID" value="NZ_KQ958051.1"/>
</dbReference>
<dbReference type="Pfam" id="PF13242">
    <property type="entry name" value="Hydrolase_like"/>
    <property type="match status" value="1"/>
</dbReference>
<reference evidence="15 16" key="1">
    <citation type="submission" date="2016-01" db="EMBL/GenBank/DDBJ databases">
        <authorList>
            <person name="Oliw E.H."/>
        </authorList>
    </citation>
    <scope>NUCLEOTIDE SEQUENCE [LARGE SCALE GENOMIC DNA]</scope>
    <source>
        <strain evidence="15 16">CMW7756B</strain>
    </source>
</reference>
<dbReference type="Gene3D" id="3.40.50.1000">
    <property type="entry name" value="HAD superfamily/HAD-like"/>
    <property type="match status" value="1"/>
</dbReference>
<evidence type="ECO:0000313" key="15">
    <source>
        <dbReference type="EMBL" id="KXA65523.1"/>
    </source>
</evidence>
<comment type="caution">
    <text evidence="15">The sequence shown here is derived from an EMBL/GenBank/DDBJ whole genome shotgun (WGS) entry which is preliminary data.</text>
</comment>
<comment type="cofactor">
    <cofactor evidence="14">
        <name>Zn(2+)</name>
        <dbReference type="ChEBI" id="CHEBI:29105"/>
    </cofactor>
</comment>
<dbReference type="GO" id="GO:0046872">
    <property type="term" value="F:metal ion binding"/>
    <property type="evidence" value="ECO:0007669"/>
    <property type="project" value="UniProtKB-KW"/>
</dbReference>
<dbReference type="EMBL" id="LRQT01000003">
    <property type="protein sequence ID" value="KXA65523.1"/>
    <property type="molecule type" value="Genomic_DNA"/>
</dbReference>
<feature type="binding site" evidence="14">
    <location>
        <position position="133"/>
    </location>
    <ligand>
        <name>Mg(2+)</name>
        <dbReference type="ChEBI" id="CHEBI:18420"/>
    </ligand>
</feature>
<evidence type="ECO:0000256" key="7">
    <source>
        <dbReference type="ARBA" id="ARBA00051130"/>
    </source>
</evidence>
<feature type="site" description="Contributes to substrate recognition" evidence="13">
    <location>
        <position position="107"/>
    </location>
</feature>
<dbReference type="PATRIC" id="fig|39777.7.peg.127"/>
<dbReference type="AlphaFoldDB" id="A0A133S772"/>
<dbReference type="STRING" id="39777.B7L28_03615"/>
<keyword evidence="2 11" id="KW-0963">Cytoplasm</keyword>
<feature type="binding site" evidence="14">
    <location>
        <position position="91"/>
    </location>
    <ligand>
        <name>Zn(2+)</name>
        <dbReference type="ChEBI" id="CHEBI:29105"/>
    </ligand>
</feature>
<feature type="active site" description="Proton donor" evidence="12">
    <location>
        <position position="10"/>
    </location>
</feature>
<comment type="similarity">
    <text evidence="10 11">Belongs to the gmhB family.</text>
</comment>
<dbReference type="InterPro" id="IPR006549">
    <property type="entry name" value="HAD-SF_hydro_IIIA"/>
</dbReference>
<feature type="binding site" evidence="14">
    <location>
        <position position="8"/>
    </location>
    <ligand>
        <name>Mg(2+)</name>
        <dbReference type="ChEBI" id="CHEBI:18420"/>
    </ligand>
</feature>
<evidence type="ECO:0000256" key="13">
    <source>
        <dbReference type="PIRSR" id="PIRSR004682-3"/>
    </source>
</evidence>
<dbReference type="InterPro" id="IPR004446">
    <property type="entry name" value="Heptose_bisP_phosphatase"/>
</dbReference>
<keyword evidence="3 14" id="KW-0479">Metal-binding</keyword>
<feature type="binding site" evidence="14">
    <location>
        <position position="106"/>
    </location>
    <ligand>
        <name>Zn(2+)</name>
        <dbReference type="ChEBI" id="CHEBI:29105"/>
    </ligand>
</feature>
<dbReference type="NCBIfam" id="TIGR01656">
    <property type="entry name" value="Histidinol-ppas"/>
    <property type="match status" value="1"/>
</dbReference>